<proteinExistence type="inferred from homology"/>
<dbReference type="GO" id="GO:0005524">
    <property type="term" value="F:ATP binding"/>
    <property type="evidence" value="ECO:0007669"/>
    <property type="project" value="UniProtKB-KW"/>
</dbReference>
<dbReference type="PANTHER" id="PTHR10695:SF46">
    <property type="entry name" value="BIFUNCTIONAL COENZYME A SYNTHASE-RELATED"/>
    <property type="match status" value="1"/>
</dbReference>
<dbReference type="CDD" id="cd02022">
    <property type="entry name" value="DPCK"/>
    <property type="match status" value="1"/>
</dbReference>
<evidence type="ECO:0000313" key="3">
    <source>
        <dbReference type="EMBL" id="SVB28103.1"/>
    </source>
</evidence>
<dbReference type="GO" id="GO:0015937">
    <property type="term" value="P:coenzyme A biosynthetic process"/>
    <property type="evidence" value="ECO:0007669"/>
    <property type="project" value="InterPro"/>
</dbReference>
<dbReference type="PANTHER" id="PTHR10695">
    <property type="entry name" value="DEPHOSPHO-COA KINASE-RELATED"/>
    <property type="match status" value="1"/>
</dbReference>
<dbReference type="EMBL" id="UINC01035540">
    <property type="protein sequence ID" value="SVB28103.1"/>
    <property type="molecule type" value="Genomic_DNA"/>
</dbReference>
<dbReference type="Pfam" id="PF01121">
    <property type="entry name" value="CoaE"/>
    <property type="match status" value="1"/>
</dbReference>
<dbReference type="PROSITE" id="PS51219">
    <property type="entry name" value="DPCK"/>
    <property type="match status" value="1"/>
</dbReference>
<gene>
    <name evidence="3" type="ORF">METZ01_LOCUS180957</name>
</gene>
<evidence type="ECO:0000256" key="1">
    <source>
        <dbReference type="ARBA" id="ARBA00022741"/>
    </source>
</evidence>
<dbReference type="SUPFAM" id="SSF52540">
    <property type="entry name" value="P-loop containing nucleoside triphosphate hydrolases"/>
    <property type="match status" value="1"/>
</dbReference>
<dbReference type="InterPro" id="IPR001977">
    <property type="entry name" value="Depp_CoAkinase"/>
</dbReference>
<dbReference type="Gene3D" id="3.40.50.300">
    <property type="entry name" value="P-loop containing nucleotide triphosphate hydrolases"/>
    <property type="match status" value="1"/>
</dbReference>
<accession>A0A382CS16</accession>
<keyword evidence="1" id="KW-0547">Nucleotide-binding</keyword>
<dbReference type="NCBIfam" id="TIGR00152">
    <property type="entry name" value="dephospho-CoA kinase"/>
    <property type="match status" value="1"/>
</dbReference>
<protein>
    <recommendedName>
        <fullName evidence="4">Dephospho-CoA kinase</fullName>
    </recommendedName>
</protein>
<keyword evidence="2" id="KW-0067">ATP-binding</keyword>
<evidence type="ECO:0008006" key="4">
    <source>
        <dbReference type="Google" id="ProtNLM"/>
    </source>
</evidence>
<dbReference type="GO" id="GO:0004140">
    <property type="term" value="F:dephospho-CoA kinase activity"/>
    <property type="evidence" value="ECO:0007669"/>
    <property type="project" value="InterPro"/>
</dbReference>
<organism evidence="3">
    <name type="scientific">marine metagenome</name>
    <dbReference type="NCBI Taxonomy" id="408172"/>
    <lineage>
        <taxon>unclassified sequences</taxon>
        <taxon>metagenomes</taxon>
        <taxon>ecological metagenomes</taxon>
    </lineage>
</organism>
<dbReference type="HAMAP" id="MF_00376">
    <property type="entry name" value="Dephospho_CoA_kinase"/>
    <property type="match status" value="1"/>
</dbReference>
<evidence type="ECO:0000256" key="2">
    <source>
        <dbReference type="ARBA" id="ARBA00022840"/>
    </source>
</evidence>
<dbReference type="InterPro" id="IPR027417">
    <property type="entry name" value="P-loop_NTPase"/>
</dbReference>
<sequence length="197" mass="22287">MLKTGLTGGIGVGKSAAAKAFKKLGVHIFDADKEAKRLLDNSAIIQNDLMAEFGSDILNNSGRIDRGKLANVSFQDEYHQMNLNSIIHPHIFEKIDEDFNKISSKNKASFFMVDGALIYESGLDTHLDYTIVVTAKLSIRMERSIKKGNLTREDILKRIDLQWPCETKVRMADFVIHNNTTEKDLKEQVKEIYNKLV</sequence>
<reference evidence="3" key="1">
    <citation type="submission" date="2018-05" db="EMBL/GenBank/DDBJ databases">
        <authorList>
            <person name="Lanie J.A."/>
            <person name="Ng W.-L."/>
            <person name="Kazmierczak K.M."/>
            <person name="Andrzejewski T.M."/>
            <person name="Davidsen T.M."/>
            <person name="Wayne K.J."/>
            <person name="Tettelin H."/>
            <person name="Glass J.I."/>
            <person name="Rusch D."/>
            <person name="Podicherti R."/>
            <person name="Tsui H.-C.T."/>
            <person name="Winkler M.E."/>
        </authorList>
    </citation>
    <scope>NUCLEOTIDE SEQUENCE</scope>
</reference>
<name>A0A382CS16_9ZZZZ</name>
<dbReference type="AlphaFoldDB" id="A0A382CS16"/>